<dbReference type="InterPro" id="IPR041931">
    <property type="entry name" value="DNA_pol3_alpha_thumb_dom"/>
</dbReference>
<dbReference type="InterPro" id="IPR004013">
    <property type="entry name" value="PHP_dom"/>
</dbReference>
<dbReference type="Gene3D" id="1.10.10.1600">
    <property type="entry name" value="Bacterial DNA polymerase III alpha subunit, thumb domain"/>
    <property type="match status" value="1"/>
</dbReference>
<gene>
    <name evidence="12" type="ORF">COA96_05430</name>
</gene>
<dbReference type="GO" id="GO:0006260">
    <property type="term" value="P:DNA replication"/>
    <property type="evidence" value="ECO:0007669"/>
    <property type="project" value="UniProtKB-KW"/>
</dbReference>
<feature type="region of interest" description="Disordered" evidence="10">
    <location>
        <begin position="1118"/>
        <end position="1144"/>
    </location>
</feature>
<dbReference type="InterPro" id="IPR004365">
    <property type="entry name" value="NA-bd_OB_tRNA"/>
</dbReference>
<dbReference type="InterPro" id="IPR012340">
    <property type="entry name" value="NA-bd_OB-fold"/>
</dbReference>
<comment type="subcellular location">
    <subcellularLocation>
        <location evidence="1">Cytoplasm</location>
    </subcellularLocation>
</comment>
<dbReference type="EMBL" id="NVVJ01000011">
    <property type="protein sequence ID" value="PCJ26443.1"/>
    <property type="molecule type" value="Genomic_DNA"/>
</dbReference>
<dbReference type="InterPro" id="IPR003141">
    <property type="entry name" value="Pol/His_phosphatase_N"/>
</dbReference>
<evidence type="ECO:0000259" key="11">
    <source>
        <dbReference type="SMART" id="SM00481"/>
    </source>
</evidence>
<dbReference type="FunFam" id="1.10.10.1600:FF:000001">
    <property type="entry name" value="DNA polymerase III subunit alpha"/>
    <property type="match status" value="1"/>
</dbReference>
<dbReference type="PANTHER" id="PTHR32294">
    <property type="entry name" value="DNA POLYMERASE III SUBUNIT ALPHA"/>
    <property type="match status" value="1"/>
</dbReference>
<evidence type="ECO:0000256" key="9">
    <source>
        <dbReference type="ARBA" id="ARBA00049244"/>
    </source>
</evidence>
<dbReference type="NCBIfam" id="NF004226">
    <property type="entry name" value="PRK05673.1"/>
    <property type="match status" value="1"/>
</dbReference>
<dbReference type="Pfam" id="PF14579">
    <property type="entry name" value="HHH_6"/>
    <property type="match status" value="1"/>
</dbReference>
<evidence type="ECO:0000256" key="10">
    <source>
        <dbReference type="SAM" id="MobiDB-lite"/>
    </source>
</evidence>
<dbReference type="Gene3D" id="1.10.150.870">
    <property type="match status" value="1"/>
</dbReference>
<proteinExistence type="predicted"/>
<dbReference type="Pfam" id="PF07733">
    <property type="entry name" value="DNA_pol3_alpha"/>
    <property type="match status" value="1"/>
</dbReference>
<evidence type="ECO:0000256" key="6">
    <source>
        <dbReference type="ARBA" id="ARBA00022695"/>
    </source>
</evidence>
<protein>
    <recommendedName>
        <fullName evidence="3">DNA polymerase III subunit alpha</fullName>
        <ecNumber evidence="2">2.7.7.7</ecNumber>
    </recommendedName>
</protein>
<dbReference type="InterPro" id="IPR004805">
    <property type="entry name" value="DnaE2/DnaE/PolC"/>
</dbReference>
<reference evidence="13" key="1">
    <citation type="submission" date="2017-08" db="EMBL/GenBank/DDBJ databases">
        <title>A dynamic microbial community with high functional redundancy inhabits the cold, oxic subseafloor aquifer.</title>
        <authorList>
            <person name="Tully B.J."/>
            <person name="Wheat C.G."/>
            <person name="Glazer B.T."/>
            <person name="Huber J.A."/>
        </authorList>
    </citation>
    <scope>NUCLEOTIDE SEQUENCE [LARGE SCALE GENOMIC DNA]</scope>
</reference>
<sequence length="1211" mass="133991">MSENSPLESFTHLRLHTEFSINDGIVTVKPLVSRLRELSMPSVAVTDLANMFSLIKFYTSAIKAGIKPLCGCDLLVEDDNSAVQTRLVLLVMNHQGYLNLTNLVSELYTENQGHSEPAVLKSKLEGRVDGLIALSGAQYSDVGVALLAGESGTAIDYLKQWQALFPDRFYLELQRVGKSGEEEYVDAAVKLAIEAACPVVATNDVRFIHKDDFDAHEVRVCINERRTLDDPRRPHNYTEQQYLKSTAEMVELFVDIPEAIQNSQEIAKRCNLELVLDKPCLPNYPIPEGLELEEFFSNLSNEGLSARLIKLFGADHADNDDTKPYWQRMEFELGIINQMGFAGYFLIVMEFIQWSKDNGIPVGPGRGSGAGSIVAYSLRITDIDPLKYDLLFERFLNPERVSMPDFDVDFCMEGRDRVIQHVAELYGKDSVSQIITFGTMAAKAVVRDVARVQGKPYSLADKLSKLIPFEPGITLKKAFEVEPLLGEFVAGDDDAQEIMEMAYRLEGITRNVGKHAGGVVIAPTKLTDFTPVYCDESGGALVTQYDKNDVETAGLVKFDFLGLRTLTIIDWAVKMINERASDGDAKVDIESLPLTDEKVYKLLQKGETTAIFQLESRGMKDLIKRQVPSCFEDIIALVALFRPGPLQSGMVDDFIDRKHGRTKVVYPHPELEPVLSNTYGVILYQEQVMQIAQVLGNYSLGGADILRKAMGKKDPEVMAKQRSLFIDGAVARDIDGELAESIFDLMEKFAGYGFNKSHSAAYALVSYQTAWLKTHYPACFMAAVLSADMQNTDKIVILIDECRSMKLSIVPPDINLGKFNFVVNDEGEIVYGLGAIKGLGEGPVAGILAAREQGDFVSLLDICQRVDSQSINKRAMEALIRAGALDKLIDGNIDHTRAVLSALLPQAMKAAEQSSRNQASGVQDMFGEIEPEGTTGADALTVNLNVRAWTEQYRLAIEKEALGLWLSGHPIDEFLDELSHITKTRLSKLRPERGPQTIAGVLHAVRTMKNKAGATIAFLTLDDRSGRFDVSLFANEYEKYREVLQKDVILVVECTVSVDDYSGGMRGRAKNLMTLSEARKKYAHRVAVNLEEKQLQSGFCQHLAQILQPYRKQSQDISGQGIEHNGLTGNGHGASAHPASPNANIAANMSGEEAKGCQVVVHYQRSGARGCIMLGDDWLVLPTDDLIQRLRLEYGKEKVVLAYRSISSTLS</sequence>
<dbReference type="InterPro" id="IPR016195">
    <property type="entry name" value="Pol/histidinol_Pase-like"/>
</dbReference>
<evidence type="ECO:0000313" key="12">
    <source>
        <dbReference type="EMBL" id="PCJ26443.1"/>
    </source>
</evidence>
<comment type="catalytic activity">
    <reaction evidence="9">
        <text>DNA(n) + a 2'-deoxyribonucleoside 5'-triphosphate = DNA(n+1) + diphosphate</text>
        <dbReference type="Rhea" id="RHEA:22508"/>
        <dbReference type="Rhea" id="RHEA-COMP:17339"/>
        <dbReference type="Rhea" id="RHEA-COMP:17340"/>
        <dbReference type="ChEBI" id="CHEBI:33019"/>
        <dbReference type="ChEBI" id="CHEBI:61560"/>
        <dbReference type="ChEBI" id="CHEBI:173112"/>
        <dbReference type="EC" id="2.7.7.7"/>
    </reaction>
</comment>
<evidence type="ECO:0000256" key="4">
    <source>
        <dbReference type="ARBA" id="ARBA00022490"/>
    </source>
</evidence>
<feature type="domain" description="Polymerase/histidinol phosphatase N-terminal" evidence="11">
    <location>
        <begin position="11"/>
        <end position="78"/>
    </location>
</feature>
<dbReference type="InterPro" id="IPR011708">
    <property type="entry name" value="DNA_pol3_alpha_NTPase_dom"/>
</dbReference>
<dbReference type="FunFam" id="1.10.150.870:FF:000001">
    <property type="entry name" value="DNA polymerase III subunit alpha"/>
    <property type="match status" value="1"/>
</dbReference>
<keyword evidence="6" id="KW-0548">Nucleotidyltransferase</keyword>
<evidence type="ECO:0000256" key="7">
    <source>
        <dbReference type="ARBA" id="ARBA00022705"/>
    </source>
</evidence>
<organism evidence="12 13">
    <name type="scientific">SAR86 cluster bacterium</name>
    <dbReference type="NCBI Taxonomy" id="2030880"/>
    <lineage>
        <taxon>Bacteria</taxon>
        <taxon>Pseudomonadati</taxon>
        <taxon>Pseudomonadota</taxon>
        <taxon>Gammaproteobacteria</taxon>
        <taxon>SAR86 cluster</taxon>
    </lineage>
</organism>
<dbReference type="GO" id="GO:0003676">
    <property type="term" value="F:nucleic acid binding"/>
    <property type="evidence" value="ECO:0007669"/>
    <property type="project" value="InterPro"/>
</dbReference>
<dbReference type="Pfam" id="PF17657">
    <property type="entry name" value="DNA_pol3_finger"/>
    <property type="match status" value="1"/>
</dbReference>
<dbReference type="GO" id="GO:0003887">
    <property type="term" value="F:DNA-directed DNA polymerase activity"/>
    <property type="evidence" value="ECO:0007669"/>
    <property type="project" value="UniProtKB-KW"/>
</dbReference>
<dbReference type="InterPro" id="IPR040982">
    <property type="entry name" value="DNA_pol3_finger"/>
</dbReference>
<evidence type="ECO:0000256" key="5">
    <source>
        <dbReference type="ARBA" id="ARBA00022679"/>
    </source>
</evidence>
<keyword evidence="7" id="KW-0235">DNA replication</keyword>
<dbReference type="Pfam" id="PF20914">
    <property type="entry name" value="DNA_pol_IIIA_C"/>
    <property type="match status" value="1"/>
</dbReference>
<dbReference type="Pfam" id="PF01336">
    <property type="entry name" value="tRNA_anti-codon"/>
    <property type="match status" value="1"/>
</dbReference>
<dbReference type="GO" id="GO:0005737">
    <property type="term" value="C:cytoplasm"/>
    <property type="evidence" value="ECO:0007669"/>
    <property type="project" value="UniProtKB-SubCell"/>
</dbReference>
<dbReference type="EC" id="2.7.7.7" evidence="2"/>
<dbReference type="Gene3D" id="3.20.20.140">
    <property type="entry name" value="Metal-dependent hydrolases"/>
    <property type="match status" value="1"/>
</dbReference>
<dbReference type="Gene3D" id="2.40.50.140">
    <property type="entry name" value="Nucleic acid-binding proteins"/>
    <property type="match status" value="1"/>
</dbReference>
<dbReference type="SMART" id="SM00481">
    <property type="entry name" value="POLIIIAc"/>
    <property type="match status" value="1"/>
</dbReference>
<dbReference type="Pfam" id="PF02811">
    <property type="entry name" value="PHP"/>
    <property type="match status" value="1"/>
</dbReference>
<name>A0A2A5B4I0_9GAMM</name>
<evidence type="ECO:0000256" key="3">
    <source>
        <dbReference type="ARBA" id="ARBA00019114"/>
    </source>
</evidence>
<dbReference type="InterPro" id="IPR049821">
    <property type="entry name" value="PolIIIA_DnaE1_PHP"/>
</dbReference>
<evidence type="ECO:0000256" key="2">
    <source>
        <dbReference type="ARBA" id="ARBA00012417"/>
    </source>
</evidence>
<dbReference type="CDD" id="cd07433">
    <property type="entry name" value="PHP_PolIIIA_DnaE1"/>
    <property type="match status" value="1"/>
</dbReference>
<accession>A0A2A5B4I0</accession>
<evidence type="ECO:0000256" key="1">
    <source>
        <dbReference type="ARBA" id="ARBA00004496"/>
    </source>
</evidence>
<keyword evidence="5" id="KW-0808">Transferase</keyword>
<evidence type="ECO:0000313" key="13">
    <source>
        <dbReference type="Proteomes" id="UP000218327"/>
    </source>
</evidence>
<evidence type="ECO:0000256" key="8">
    <source>
        <dbReference type="ARBA" id="ARBA00022932"/>
    </source>
</evidence>
<dbReference type="InterPro" id="IPR029460">
    <property type="entry name" value="DNAPol_HHH"/>
</dbReference>
<dbReference type="GO" id="GO:0008408">
    <property type="term" value="F:3'-5' exonuclease activity"/>
    <property type="evidence" value="ECO:0007669"/>
    <property type="project" value="InterPro"/>
</dbReference>
<keyword evidence="4" id="KW-0963">Cytoplasm</keyword>
<dbReference type="Proteomes" id="UP000218327">
    <property type="component" value="Unassembled WGS sequence"/>
</dbReference>
<dbReference type="AlphaFoldDB" id="A0A2A5B4I0"/>
<dbReference type="InterPro" id="IPR048472">
    <property type="entry name" value="DNA_pol_IIIA_C"/>
</dbReference>
<dbReference type="SUPFAM" id="SSF89550">
    <property type="entry name" value="PHP domain-like"/>
    <property type="match status" value="1"/>
</dbReference>
<dbReference type="NCBIfam" id="TIGR00594">
    <property type="entry name" value="polc"/>
    <property type="match status" value="1"/>
</dbReference>
<dbReference type="PANTHER" id="PTHR32294:SF0">
    <property type="entry name" value="DNA POLYMERASE III SUBUNIT ALPHA"/>
    <property type="match status" value="1"/>
</dbReference>
<dbReference type="CDD" id="cd04485">
    <property type="entry name" value="DnaE_OBF"/>
    <property type="match status" value="1"/>
</dbReference>
<keyword evidence="8" id="KW-0239">DNA-directed DNA polymerase</keyword>
<comment type="caution">
    <text evidence="12">The sequence shown here is derived from an EMBL/GenBank/DDBJ whole genome shotgun (WGS) entry which is preliminary data.</text>
</comment>